<accession>E3EL05</accession>
<organism evidence="1 2">
    <name type="scientific">Paenibacillus polymyxa (strain SC2)</name>
    <name type="common">Bacillus polymyxa</name>
    <dbReference type="NCBI Taxonomy" id="886882"/>
    <lineage>
        <taxon>Bacteria</taxon>
        <taxon>Bacillati</taxon>
        <taxon>Bacillota</taxon>
        <taxon>Bacilli</taxon>
        <taxon>Bacillales</taxon>
        <taxon>Paenibacillaceae</taxon>
        <taxon>Paenibacillus</taxon>
    </lineage>
</organism>
<dbReference type="AlphaFoldDB" id="E3EL05"/>
<gene>
    <name evidence="1" type="ORF">PPSC2_27260</name>
</gene>
<keyword evidence="1" id="KW-0614">Plasmid</keyword>
<reference evidence="1 2" key="1">
    <citation type="journal article" date="2011" name="J. Bacteriol.">
        <title>Complete genome sequence of Paenibacillus polymyxa SC2, a strain of plant growth-promoting Rhizobacterium with broad-spectrum antimicrobial activity.</title>
        <authorList>
            <person name="Ma M."/>
            <person name="Wang C."/>
            <person name="Ding Y."/>
            <person name="Li L."/>
            <person name="Shen D."/>
            <person name="Jiang X."/>
            <person name="Guan D."/>
            <person name="Cao F."/>
            <person name="Chen H."/>
            <person name="Feng R."/>
            <person name="Wang X."/>
            <person name="Ge Y."/>
            <person name="Yao L."/>
            <person name="Bing X."/>
            <person name="Yang X."/>
            <person name="Li J."/>
            <person name="Du B."/>
        </authorList>
    </citation>
    <scope>NUCLEOTIDE SEQUENCE [LARGE SCALE GENOMIC DNA]</scope>
    <source>
        <strain evidence="1 2">SC2</strain>
        <plasmid evidence="2">pSC2</plasmid>
    </source>
</reference>
<dbReference type="OrthoDB" id="2661547at2"/>
<name>E3EL05_PAEPS</name>
<dbReference type="PATRIC" id="fig|886882.15.peg.5769"/>
<geneLocation type="plasmid" evidence="1 2">
    <name>pSC2</name>
</geneLocation>
<proteinExistence type="predicted"/>
<evidence type="ECO:0000313" key="2">
    <source>
        <dbReference type="Proteomes" id="UP000006868"/>
    </source>
</evidence>
<dbReference type="Proteomes" id="UP000006868">
    <property type="component" value="Plasmid pSC2"/>
</dbReference>
<evidence type="ECO:0000313" key="1">
    <source>
        <dbReference type="EMBL" id="ADO59567.1"/>
    </source>
</evidence>
<dbReference type="eggNOG" id="ENOG50307NF">
    <property type="taxonomic scope" value="Bacteria"/>
</dbReference>
<dbReference type="EMBL" id="CP002214">
    <property type="protein sequence ID" value="ADO59567.1"/>
    <property type="molecule type" value="Genomic_DNA"/>
</dbReference>
<protein>
    <submittedName>
        <fullName evidence="1">Uncharacterized protein</fullName>
    </submittedName>
</protein>
<dbReference type="HOGENOM" id="CLU_193688_0_0_9"/>
<sequence>MKELELMLLNMWSECGIEEIYKYKNRIKAFKEPLLNIELFYDLTYRLFSDVEDIANHEDSCPKNYKLSVNALIQSRSRA</sequence>
<dbReference type="RefSeq" id="WP_013385981.1">
    <property type="nucleotide sequence ID" value="NC_014628.2"/>
</dbReference>
<dbReference type="KEGG" id="ppm:PPSC2_27260"/>